<sequence length="187" mass="21240">MLSIVDCKFSYDELNWAVTIAWDQHTNRKMILIEGETAFQSLLITLEYEYNSSNKESSIVFSESRLKKEDESGRKMIFFDQQISTLKPACKTLIVAKDDLIKIIEQYNQGTEVTIGHIGSSTHTEKIETVYIRTKFDGDAETWVSTVFSAINSPFPSNYLAFRQQEGVTMHSGTLALELEHPGCLIL</sequence>
<evidence type="ECO:0000313" key="2">
    <source>
        <dbReference type="Proteomes" id="UP000054662"/>
    </source>
</evidence>
<evidence type="ECO:0000313" key="1">
    <source>
        <dbReference type="EMBL" id="KTD77948.1"/>
    </source>
</evidence>
<reference evidence="1 2" key="1">
    <citation type="submission" date="2015-11" db="EMBL/GenBank/DDBJ databases">
        <title>Genomic analysis of 38 Legionella species identifies large and diverse effector repertoires.</title>
        <authorList>
            <person name="Burstein D."/>
            <person name="Amaro F."/>
            <person name="Zusman T."/>
            <person name="Lifshitz Z."/>
            <person name="Cohen O."/>
            <person name="Gilbert J.A."/>
            <person name="Pupko T."/>
            <person name="Shuman H.A."/>
            <person name="Segal G."/>
        </authorList>
    </citation>
    <scope>NUCLEOTIDE SEQUENCE [LARGE SCALE GENOMIC DNA]</scope>
    <source>
        <strain evidence="1 2">ATCC 49508</strain>
    </source>
</reference>
<dbReference type="EMBL" id="LNZC01000022">
    <property type="protein sequence ID" value="KTD77948.1"/>
    <property type="molecule type" value="Genomic_DNA"/>
</dbReference>
<protein>
    <submittedName>
        <fullName evidence="1">Uncharacterized protein</fullName>
    </submittedName>
</protein>
<accession>A0A0W1A9A2</accession>
<dbReference type="Proteomes" id="UP000054662">
    <property type="component" value="Unassembled WGS sequence"/>
</dbReference>
<name>A0A0W1A9A2_9GAMM</name>
<keyword evidence="2" id="KW-1185">Reference proteome</keyword>
<gene>
    <name evidence="1" type="ORF">Lwor_1830</name>
</gene>
<comment type="caution">
    <text evidence="1">The sequence shown here is derived from an EMBL/GenBank/DDBJ whole genome shotgun (WGS) entry which is preliminary data.</text>
</comment>
<dbReference type="RefSeq" id="WP_058493612.1">
    <property type="nucleotide sequence ID" value="NZ_CBCRUR010000015.1"/>
</dbReference>
<dbReference type="PATRIC" id="fig|45076.6.peg.1992"/>
<organism evidence="1 2">
    <name type="scientific">Legionella worsleiensis</name>
    <dbReference type="NCBI Taxonomy" id="45076"/>
    <lineage>
        <taxon>Bacteria</taxon>
        <taxon>Pseudomonadati</taxon>
        <taxon>Pseudomonadota</taxon>
        <taxon>Gammaproteobacteria</taxon>
        <taxon>Legionellales</taxon>
        <taxon>Legionellaceae</taxon>
        <taxon>Legionella</taxon>
    </lineage>
</organism>
<proteinExistence type="predicted"/>
<dbReference type="AlphaFoldDB" id="A0A0W1A9A2"/>